<dbReference type="SUPFAM" id="SSF52058">
    <property type="entry name" value="L domain-like"/>
    <property type="match status" value="1"/>
</dbReference>
<dbReference type="CDD" id="cd15137">
    <property type="entry name" value="7tmA_Relaxin_R"/>
    <property type="match status" value="1"/>
</dbReference>
<feature type="transmembrane region" description="Helical" evidence="13">
    <location>
        <begin position="387"/>
        <end position="410"/>
    </location>
</feature>
<evidence type="ECO:0000313" key="16">
    <source>
        <dbReference type="Proteomes" id="UP000007266"/>
    </source>
</evidence>
<dbReference type="PROSITE" id="PS00237">
    <property type="entry name" value="G_PROTEIN_RECEP_F1_1"/>
    <property type="match status" value="1"/>
</dbReference>
<dbReference type="eggNOG" id="KOG2087">
    <property type="taxonomic scope" value="Eukaryota"/>
</dbReference>
<dbReference type="Proteomes" id="UP000007266">
    <property type="component" value="Linkage group 6"/>
</dbReference>
<keyword evidence="10 12" id="KW-0675">Receptor</keyword>
<dbReference type="eggNOG" id="KOG0619">
    <property type="taxonomic scope" value="Eukaryota"/>
</dbReference>
<dbReference type="GO" id="GO:0007189">
    <property type="term" value="P:adenylate cyclase-activating G protein-coupled receptor signaling pathway"/>
    <property type="evidence" value="ECO:0000318"/>
    <property type="project" value="GO_Central"/>
</dbReference>
<keyword evidence="3" id="KW-1003">Cell membrane</keyword>
<dbReference type="GO" id="GO:0008528">
    <property type="term" value="F:G protein-coupled peptide receptor activity"/>
    <property type="evidence" value="ECO:0000318"/>
    <property type="project" value="GO_Central"/>
</dbReference>
<dbReference type="AlphaFoldDB" id="A0A139WG84"/>
<accession>A0A139WG84</accession>
<dbReference type="InterPro" id="IPR001611">
    <property type="entry name" value="Leu-rich_rpt"/>
</dbReference>
<feature type="transmembrane region" description="Helical" evidence="13">
    <location>
        <begin position="255"/>
        <end position="275"/>
    </location>
</feature>
<evidence type="ECO:0000256" key="5">
    <source>
        <dbReference type="ARBA" id="ARBA00022692"/>
    </source>
</evidence>
<dbReference type="EMBL" id="KQ971348">
    <property type="protein sequence ID" value="KYB26899.1"/>
    <property type="molecule type" value="Genomic_DNA"/>
</dbReference>
<dbReference type="PANTHER" id="PTHR24372">
    <property type="entry name" value="GLYCOPROTEIN HORMONE RECEPTOR"/>
    <property type="match status" value="1"/>
</dbReference>
<dbReference type="GO" id="GO:0009755">
    <property type="term" value="P:hormone-mediated signaling pathway"/>
    <property type="evidence" value="ECO:0000318"/>
    <property type="project" value="GO_Central"/>
</dbReference>
<comment type="similarity">
    <text evidence="2 12">Belongs to the G-protein coupled receptor 1 family.</text>
</comment>
<dbReference type="GO" id="GO:0005886">
    <property type="term" value="C:plasma membrane"/>
    <property type="evidence" value="ECO:0000318"/>
    <property type="project" value="GO_Central"/>
</dbReference>
<evidence type="ECO:0000256" key="10">
    <source>
        <dbReference type="ARBA" id="ARBA00023170"/>
    </source>
</evidence>
<dbReference type="InterPro" id="IPR017452">
    <property type="entry name" value="GPCR_Rhodpsn_7TM"/>
</dbReference>
<dbReference type="Pfam" id="PF13855">
    <property type="entry name" value="LRR_8"/>
    <property type="match status" value="1"/>
</dbReference>
<feature type="transmembrane region" description="Helical" evidence="13">
    <location>
        <begin position="140"/>
        <end position="160"/>
    </location>
</feature>
<dbReference type="FunCoup" id="A0A139WG84">
    <property type="interactions" value="8"/>
</dbReference>
<organism evidence="15 16">
    <name type="scientific">Tribolium castaneum</name>
    <name type="common">Red flour beetle</name>
    <dbReference type="NCBI Taxonomy" id="7070"/>
    <lineage>
        <taxon>Eukaryota</taxon>
        <taxon>Metazoa</taxon>
        <taxon>Ecdysozoa</taxon>
        <taxon>Arthropoda</taxon>
        <taxon>Hexapoda</taxon>
        <taxon>Insecta</taxon>
        <taxon>Pterygota</taxon>
        <taxon>Neoptera</taxon>
        <taxon>Endopterygota</taxon>
        <taxon>Coleoptera</taxon>
        <taxon>Polyphaga</taxon>
        <taxon>Cucujiformia</taxon>
        <taxon>Tenebrionidae</taxon>
        <taxon>Tenebrionidae incertae sedis</taxon>
        <taxon>Tribolium</taxon>
    </lineage>
</organism>
<dbReference type="InParanoid" id="A0A139WG84"/>
<dbReference type="SUPFAM" id="SSF81321">
    <property type="entry name" value="Family A G protein-coupled receptor-like"/>
    <property type="match status" value="1"/>
</dbReference>
<evidence type="ECO:0000256" key="4">
    <source>
        <dbReference type="ARBA" id="ARBA00022614"/>
    </source>
</evidence>
<evidence type="ECO:0000256" key="6">
    <source>
        <dbReference type="ARBA" id="ARBA00022737"/>
    </source>
</evidence>
<keyword evidence="4" id="KW-0433">Leucine-rich repeat</keyword>
<evidence type="ECO:0000256" key="12">
    <source>
        <dbReference type="RuleBase" id="RU000688"/>
    </source>
</evidence>
<dbReference type="Gene3D" id="1.20.1070.10">
    <property type="entry name" value="Rhodopsin 7-helix transmembrane proteins"/>
    <property type="match status" value="1"/>
</dbReference>
<keyword evidence="8 12" id="KW-0297">G-protein coupled receptor</keyword>
<feature type="transmembrane region" description="Helical" evidence="13">
    <location>
        <begin position="172"/>
        <end position="191"/>
    </location>
</feature>
<comment type="subcellular location">
    <subcellularLocation>
        <location evidence="1">Cell membrane</location>
        <topology evidence="1">Multi-pass membrane protein</topology>
    </subcellularLocation>
</comment>
<dbReference type="PANTHER" id="PTHR24372:SF80">
    <property type="entry name" value="FI21465P1-RELATED"/>
    <property type="match status" value="1"/>
</dbReference>
<dbReference type="OMA" id="CHHAMTS"/>
<keyword evidence="16" id="KW-1185">Reference proteome</keyword>
<evidence type="ECO:0000256" key="9">
    <source>
        <dbReference type="ARBA" id="ARBA00023136"/>
    </source>
</evidence>
<dbReference type="InterPro" id="IPR003591">
    <property type="entry name" value="Leu-rich_rpt_typical-subtyp"/>
</dbReference>
<keyword evidence="7 13" id="KW-1133">Transmembrane helix</keyword>
<name>A0A139WG84_TRICA</name>
<feature type="transmembrane region" description="Helical" evidence="13">
    <location>
        <begin position="211"/>
        <end position="234"/>
    </location>
</feature>
<proteinExistence type="inferred from homology"/>
<dbReference type="InterPro" id="IPR000276">
    <property type="entry name" value="GPCR_Rhodpsn"/>
</dbReference>
<evidence type="ECO:0000256" key="11">
    <source>
        <dbReference type="ARBA" id="ARBA00023224"/>
    </source>
</evidence>
<dbReference type="SMART" id="SM00369">
    <property type="entry name" value="LRR_TYP"/>
    <property type="match status" value="2"/>
</dbReference>
<keyword evidence="6" id="KW-0677">Repeat</keyword>
<evidence type="ECO:0000256" key="13">
    <source>
        <dbReference type="SAM" id="Phobius"/>
    </source>
</evidence>
<feature type="transmembrane region" description="Helical" evidence="13">
    <location>
        <begin position="306"/>
        <end position="327"/>
    </location>
</feature>
<evidence type="ECO:0000256" key="8">
    <source>
        <dbReference type="ARBA" id="ARBA00023040"/>
    </source>
</evidence>
<keyword evidence="5 12" id="KW-0812">Transmembrane</keyword>
<dbReference type="InterPro" id="IPR032675">
    <property type="entry name" value="LRR_dom_sf"/>
</dbReference>
<dbReference type="FunFam" id="1.20.1070.10:FF:000023">
    <property type="entry name" value="Relaxin family peptide receptor 1"/>
    <property type="match status" value="1"/>
</dbReference>
<keyword evidence="11 12" id="KW-0807">Transducer</keyword>
<evidence type="ECO:0000256" key="3">
    <source>
        <dbReference type="ARBA" id="ARBA00022475"/>
    </source>
</evidence>
<dbReference type="PROSITE" id="PS50262">
    <property type="entry name" value="G_PROTEIN_RECEP_F1_2"/>
    <property type="match status" value="1"/>
</dbReference>
<evidence type="ECO:0000313" key="15">
    <source>
        <dbReference type="EMBL" id="KYB26899.1"/>
    </source>
</evidence>
<evidence type="ECO:0000256" key="1">
    <source>
        <dbReference type="ARBA" id="ARBA00004651"/>
    </source>
</evidence>
<reference evidence="15 16" key="1">
    <citation type="journal article" date="2008" name="Nature">
        <title>The genome of the model beetle and pest Tribolium castaneum.</title>
        <authorList>
            <consortium name="Tribolium Genome Sequencing Consortium"/>
            <person name="Richards S."/>
            <person name="Gibbs R.A."/>
            <person name="Weinstock G.M."/>
            <person name="Brown S.J."/>
            <person name="Denell R."/>
            <person name="Beeman R.W."/>
            <person name="Gibbs R."/>
            <person name="Beeman R.W."/>
            <person name="Brown S.J."/>
            <person name="Bucher G."/>
            <person name="Friedrich M."/>
            <person name="Grimmelikhuijzen C.J."/>
            <person name="Klingler M."/>
            <person name="Lorenzen M."/>
            <person name="Richards S."/>
            <person name="Roth S."/>
            <person name="Schroder R."/>
            <person name="Tautz D."/>
            <person name="Zdobnov E.M."/>
            <person name="Muzny D."/>
            <person name="Gibbs R.A."/>
            <person name="Weinstock G.M."/>
            <person name="Attaway T."/>
            <person name="Bell S."/>
            <person name="Buhay C.J."/>
            <person name="Chandrabose M.N."/>
            <person name="Chavez D."/>
            <person name="Clerk-Blankenburg K.P."/>
            <person name="Cree A."/>
            <person name="Dao M."/>
            <person name="Davis C."/>
            <person name="Chacko J."/>
            <person name="Dinh H."/>
            <person name="Dugan-Rocha S."/>
            <person name="Fowler G."/>
            <person name="Garner T.T."/>
            <person name="Garnes J."/>
            <person name="Gnirke A."/>
            <person name="Hawes A."/>
            <person name="Hernandez J."/>
            <person name="Hines S."/>
            <person name="Holder M."/>
            <person name="Hume J."/>
            <person name="Jhangiani S.N."/>
            <person name="Joshi V."/>
            <person name="Khan Z.M."/>
            <person name="Jackson L."/>
            <person name="Kovar C."/>
            <person name="Kowis A."/>
            <person name="Lee S."/>
            <person name="Lewis L.R."/>
            <person name="Margolis J."/>
            <person name="Morgan M."/>
            <person name="Nazareth L.V."/>
            <person name="Nguyen N."/>
            <person name="Okwuonu G."/>
            <person name="Parker D."/>
            <person name="Richards S."/>
            <person name="Ruiz S.J."/>
            <person name="Santibanez J."/>
            <person name="Savard J."/>
            <person name="Scherer S.E."/>
            <person name="Schneider B."/>
            <person name="Sodergren E."/>
            <person name="Tautz D."/>
            <person name="Vattahil S."/>
            <person name="Villasana D."/>
            <person name="White C.S."/>
            <person name="Wright R."/>
            <person name="Park Y."/>
            <person name="Beeman R.W."/>
            <person name="Lord J."/>
            <person name="Oppert B."/>
            <person name="Lorenzen M."/>
            <person name="Brown S."/>
            <person name="Wang L."/>
            <person name="Savard J."/>
            <person name="Tautz D."/>
            <person name="Richards S."/>
            <person name="Weinstock G."/>
            <person name="Gibbs R.A."/>
            <person name="Liu Y."/>
            <person name="Worley K."/>
            <person name="Weinstock G."/>
            <person name="Elsik C.G."/>
            <person name="Reese J.T."/>
            <person name="Elhaik E."/>
            <person name="Landan G."/>
            <person name="Graur D."/>
            <person name="Arensburger P."/>
            <person name="Atkinson P."/>
            <person name="Beeman R.W."/>
            <person name="Beidler J."/>
            <person name="Brown S.J."/>
            <person name="Demuth J.P."/>
            <person name="Drury D.W."/>
            <person name="Du Y.Z."/>
            <person name="Fujiwara H."/>
            <person name="Lorenzen M."/>
            <person name="Maselli V."/>
            <person name="Osanai M."/>
            <person name="Park Y."/>
            <person name="Robertson H.M."/>
            <person name="Tu Z."/>
            <person name="Wang J.J."/>
            <person name="Wang S."/>
            <person name="Richards S."/>
            <person name="Song H."/>
            <person name="Zhang L."/>
            <person name="Sodergren E."/>
            <person name="Werner D."/>
            <person name="Stanke M."/>
            <person name="Morgenstern B."/>
            <person name="Solovyev V."/>
            <person name="Kosarev P."/>
            <person name="Brown G."/>
            <person name="Chen H.C."/>
            <person name="Ermolaeva O."/>
            <person name="Hlavina W."/>
            <person name="Kapustin Y."/>
            <person name="Kiryutin B."/>
            <person name="Kitts P."/>
            <person name="Maglott D."/>
            <person name="Pruitt K."/>
            <person name="Sapojnikov V."/>
            <person name="Souvorov A."/>
            <person name="Mackey A.J."/>
            <person name="Waterhouse R.M."/>
            <person name="Wyder S."/>
            <person name="Zdobnov E.M."/>
            <person name="Zdobnov E.M."/>
            <person name="Wyder S."/>
            <person name="Kriventseva E.V."/>
            <person name="Kadowaki T."/>
            <person name="Bork P."/>
            <person name="Aranda M."/>
            <person name="Bao R."/>
            <person name="Beermann A."/>
            <person name="Berns N."/>
            <person name="Bolognesi R."/>
            <person name="Bonneton F."/>
            <person name="Bopp D."/>
            <person name="Brown S.J."/>
            <person name="Bucher G."/>
            <person name="Butts T."/>
            <person name="Chaumot A."/>
            <person name="Denell R.E."/>
            <person name="Ferrier D.E."/>
            <person name="Friedrich M."/>
            <person name="Gordon C.M."/>
            <person name="Jindra M."/>
            <person name="Klingler M."/>
            <person name="Lan Q."/>
            <person name="Lattorff H.M."/>
            <person name="Laudet V."/>
            <person name="von Levetsow C."/>
            <person name="Liu Z."/>
            <person name="Lutz R."/>
            <person name="Lynch J.A."/>
            <person name="da Fonseca R.N."/>
            <person name="Posnien N."/>
            <person name="Reuter R."/>
            <person name="Roth S."/>
            <person name="Savard J."/>
            <person name="Schinko J.B."/>
            <person name="Schmitt C."/>
            <person name="Schoppmeier M."/>
            <person name="Schroder R."/>
            <person name="Shippy T.D."/>
            <person name="Simonnet F."/>
            <person name="Marques-Souza H."/>
            <person name="Tautz D."/>
            <person name="Tomoyasu Y."/>
            <person name="Trauner J."/>
            <person name="Van der Zee M."/>
            <person name="Vervoort M."/>
            <person name="Wittkopp N."/>
            <person name="Wimmer E.A."/>
            <person name="Yang X."/>
            <person name="Jones A.K."/>
            <person name="Sattelle D.B."/>
            <person name="Ebert P.R."/>
            <person name="Nelson D."/>
            <person name="Scott J.G."/>
            <person name="Beeman R.W."/>
            <person name="Muthukrishnan S."/>
            <person name="Kramer K.J."/>
            <person name="Arakane Y."/>
            <person name="Beeman R.W."/>
            <person name="Zhu Q."/>
            <person name="Hogenkamp D."/>
            <person name="Dixit R."/>
            <person name="Oppert B."/>
            <person name="Jiang H."/>
            <person name="Zou Z."/>
            <person name="Marshall J."/>
            <person name="Elpidina E."/>
            <person name="Vinokurov K."/>
            <person name="Oppert C."/>
            <person name="Zou Z."/>
            <person name="Evans J."/>
            <person name="Lu Z."/>
            <person name="Zhao P."/>
            <person name="Sumathipala N."/>
            <person name="Altincicek B."/>
            <person name="Vilcinskas A."/>
            <person name="Williams M."/>
            <person name="Hultmark D."/>
            <person name="Hetru C."/>
            <person name="Jiang H."/>
            <person name="Grimmelikhuijzen C.J."/>
            <person name="Hauser F."/>
            <person name="Cazzamali G."/>
            <person name="Williamson M."/>
            <person name="Park Y."/>
            <person name="Li B."/>
            <person name="Tanaka Y."/>
            <person name="Predel R."/>
            <person name="Neupert S."/>
            <person name="Schachtner J."/>
            <person name="Verleyen P."/>
            <person name="Raible F."/>
            <person name="Bork P."/>
            <person name="Friedrich M."/>
            <person name="Walden K.K."/>
            <person name="Robertson H.M."/>
            <person name="Angeli S."/>
            <person name="Foret S."/>
            <person name="Bucher G."/>
            <person name="Schuetz S."/>
            <person name="Maleszka R."/>
            <person name="Wimmer E.A."/>
            <person name="Beeman R.W."/>
            <person name="Lorenzen M."/>
            <person name="Tomoyasu Y."/>
            <person name="Miller S.C."/>
            <person name="Grossmann D."/>
            <person name="Bucher G."/>
        </authorList>
    </citation>
    <scope>NUCLEOTIDE SEQUENCE [LARGE SCALE GENOMIC DNA]</scope>
    <source>
        <strain evidence="15 16">Georgia GA2</strain>
    </source>
</reference>
<keyword evidence="9 13" id="KW-0472">Membrane</keyword>
<feature type="domain" description="G-protein coupled receptors family 1 profile" evidence="14">
    <location>
        <begin position="150"/>
        <end position="407"/>
    </location>
</feature>
<feature type="transmembrane region" description="Helical" evidence="13">
    <location>
        <begin position="356"/>
        <end position="381"/>
    </location>
</feature>
<sequence length="481" mass="54289">MASLFYDSEIFQYHPIWSLIGEYGNFIRYLTNNRLVHLKNGTFFNLSQLLVLFLGDNFIKTIEVGVFIDVLNLTSLTLERNQFRTLDKKVLAPLTILQHIYFDRFELCESALHVRDCEPKGDGISSQYHLLDSIVLRTSVWIIAAIGCTGNLIVLLGRLLAPTNNVVHSLYLRNLALSDLLMGVYLFAIAIADQHYRGDYLRYQYSWRHSYVCNICGFLSTLSCESSVLILTLVTWDRFVSVTQPLARKQPSPKTAAFTLVVLWSIAAAVALAPLSEGYFGDEFYGNNGVCLPLHIHEPYAKGWEYSAAMFMLVNALALTFICYAYMRMINEIIASGVACRSTRQSQERDKVAQRFGIIVFTDCLCWVPIIVVKLVALAGYPIPKDLYAWLAIFILPINSALNPVLYTLTTTVFKKQMRKILNSCIRKRRPEPHSASESGFSLSFGVFPKGGSTRRILSYRGTQSSLTASKNSWKRTPTAV</sequence>
<reference evidence="15 16" key="2">
    <citation type="journal article" date="2010" name="Nucleic Acids Res.">
        <title>BeetleBase in 2010: revisions to provide comprehensive genomic information for Tribolium castaneum.</title>
        <authorList>
            <person name="Kim H.S."/>
            <person name="Murphy T."/>
            <person name="Xia J."/>
            <person name="Caragea D."/>
            <person name="Park Y."/>
            <person name="Beeman R.W."/>
            <person name="Lorenzen M.D."/>
            <person name="Butcher S."/>
            <person name="Manak J.R."/>
            <person name="Brown S.J."/>
        </authorList>
    </citation>
    <scope>GENOME REANNOTATION</scope>
    <source>
        <strain evidence="15 16">Georgia GA2</strain>
    </source>
</reference>
<dbReference type="PRINTS" id="PR00237">
    <property type="entry name" value="GPCRRHODOPSN"/>
</dbReference>
<dbReference type="Pfam" id="PF00001">
    <property type="entry name" value="7tm_1"/>
    <property type="match status" value="1"/>
</dbReference>
<gene>
    <name evidence="15" type="primary">AUGUSTUS-3.0.2_33443</name>
    <name evidence="15" type="ORF">TcasGA2_TC033443</name>
</gene>
<evidence type="ECO:0000256" key="7">
    <source>
        <dbReference type="ARBA" id="ARBA00022989"/>
    </source>
</evidence>
<evidence type="ECO:0000259" key="14">
    <source>
        <dbReference type="PROSITE" id="PS50262"/>
    </source>
</evidence>
<protein>
    <submittedName>
        <fullName evidence="15">Relaxin receptor 1-like Protein</fullName>
    </submittedName>
</protein>
<dbReference type="Gene3D" id="3.80.10.10">
    <property type="entry name" value="Ribonuclease Inhibitor"/>
    <property type="match status" value="1"/>
</dbReference>
<evidence type="ECO:0000256" key="2">
    <source>
        <dbReference type="ARBA" id="ARBA00010663"/>
    </source>
</evidence>